<sequence length="119" mass="13399">MVPNGFNEDSSGQVPPYYFEKLSPEFIASDLKQEKRFHNFPEEEKVVKNFPTGSSADVQLVLLENFRRLASGLSRLWLLQGCRAKAITFHPAIVFVGNLVPSVGKFVTRKDRSGNNSVR</sequence>
<keyword evidence="2" id="KW-1185">Reference proteome</keyword>
<dbReference type="EMBL" id="BPLR01018828">
    <property type="protein sequence ID" value="GIZ02573.1"/>
    <property type="molecule type" value="Genomic_DNA"/>
</dbReference>
<comment type="caution">
    <text evidence="1">The sequence shown here is derived from an EMBL/GenBank/DDBJ whole genome shotgun (WGS) entry which is preliminary data.</text>
</comment>
<proteinExistence type="predicted"/>
<accession>A0AAV4Y6C4</accession>
<dbReference type="Proteomes" id="UP001054945">
    <property type="component" value="Unassembled WGS sequence"/>
</dbReference>
<evidence type="ECO:0000313" key="1">
    <source>
        <dbReference type="EMBL" id="GIZ02573.1"/>
    </source>
</evidence>
<protein>
    <submittedName>
        <fullName evidence="1">Uncharacterized protein</fullName>
    </submittedName>
</protein>
<name>A0AAV4Y6C4_CAEEX</name>
<organism evidence="1 2">
    <name type="scientific">Caerostris extrusa</name>
    <name type="common">Bark spider</name>
    <name type="synonym">Caerostris bankana</name>
    <dbReference type="NCBI Taxonomy" id="172846"/>
    <lineage>
        <taxon>Eukaryota</taxon>
        <taxon>Metazoa</taxon>
        <taxon>Ecdysozoa</taxon>
        <taxon>Arthropoda</taxon>
        <taxon>Chelicerata</taxon>
        <taxon>Arachnida</taxon>
        <taxon>Araneae</taxon>
        <taxon>Araneomorphae</taxon>
        <taxon>Entelegynae</taxon>
        <taxon>Araneoidea</taxon>
        <taxon>Araneidae</taxon>
        <taxon>Caerostris</taxon>
    </lineage>
</organism>
<dbReference type="AlphaFoldDB" id="A0AAV4Y6C4"/>
<reference evidence="1 2" key="1">
    <citation type="submission" date="2021-06" db="EMBL/GenBank/DDBJ databases">
        <title>Caerostris extrusa draft genome.</title>
        <authorList>
            <person name="Kono N."/>
            <person name="Arakawa K."/>
        </authorList>
    </citation>
    <scope>NUCLEOTIDE SEQUENCE [LARGE SCALE GENOMIC DNA]</scope>
</reference>
<gene>
    <name evidence="1" type="ORF">CEXT_755231</name>
</gene>
<evidence type="ECO:0000313" key="2">
    <source>
        <dbReference type="Proteomes" id="UP001054945"/>
    </source>
</evidence>